<reference evidence="2 3" key="1">
    <citation type="journal article" date="2011" name="J. Bacteriol.">
        <title>Genome sequence of the mercury-methylating strain Desulfovibrio desulfuricans ND132.</title>
        <authorList>
            <person name="Brown S.D."/>
            <person name="Gilmour C.C."/>
            <person name="Kucken A.M."/>
            <person name="Wall J.D."/>
            <person name="Elias D.A."/>
            <person name="Brandt C.C."/>
            <person name="Podar M."/>
            <person name="Chertkov O."/>
            <person name="Held B."/>
            <person name="Bruce D.C."/>
            <person name="Detter J.C."/>
            <person name="Tapia R."/>
            <person name="Han C.S."/>
            <person name="Goodwin L.A."/>
            <person name="Cheng J.F."/>
            <person name="Pitluck S."/>
            <person name="Woyke T."/>
            <person name="Mikhailova N."/>
            <person name="Ivanova N.N."/>
            <person name="Han J."/>
            <person name="Lucas S."/>
            <person name="Lapidus A.L."/>
            <person name="Land M.L."/>
            <person name="Hauser L.J."/>
            <person name="Palumbo A.V."/>
        </authorList>
    </citation>
    <scope>NUCLEOTIDE SEQUENCE [LARGE SCALE GENOMIC DNA]</scope>
    <source>
        <strain evidence="2 3">ND132</strain>
    </source>
</reference>
<dbReference type="SMR" id="F0JDU1"/>
<name>F0JDU1_9BACT</name>
<dbReference type="AlphaFoldDB" id="F0JDU1"/>
<sequence>MTDNAPYNGPSTALRDTLLMGFCALFLLATKMVLRLNLGIPGHAMFFTIFFLILPRAVTGLKFAATATGLAAGLASVLLGMGKGGPLLLLKFLFPSLCVDLAFLFFPGLGGSLLFCALVGFIAAATRIIGVAVTDWLVGMDPEIIMAHAFLKTLGGALFGALGGLAVAPIIRKLKARGLLPATPQPRG</sequence>
<proteinExistence type="predicted"/>
<dbReference type="EMBL" id="CP003220">
    <property type="protein sequence ID" value="EGB14623.1"/>
    <property type="molecule type" value="Genomic_DNA"/>
</dbReference>
<feature type="transmembrane region" description="Helical" evidence="1">
    <location>
        <begin position="112"/>
        <end position="138"/>
    </location>
</feature>
<evidence type="ECO:0000313" key="2">
    <source>
        <dbReference type="EMBL" id="EGB14623.1"/>
    </source>
</evidence>
<protein>
    <recommendedName>
        <fullName evidence="4">Energy-coupling factor transport system substrate-specific component</fullName>
    </recommendedName>
</protein>
<dbReference type="KEGG" id="ddn:DND132_1415"/>
<feature type="transmembrane region" description="Helical" evidence="1">
    <location>
        <begin position="60"/>
        <end position="81"/>
    </location>
</feature>
<organism evidence="2 3">
    <name type="scientific">Pseudodesulfovibrio mercurii</name>
    <dbReference type="NCBI Taxonomy" id="641491"/>
    <lineage>
        <taxon>Bacteria</taxon>
        <taxon>Pseudomonadati</taxon>
        <taxon>Thermodesulfobacteriota</taxon>
        <taxon>Desulfovibrionia</taxon>
        <taxon>Desulfovibrionales</taxon>
        <taxon>Desulfovibrionaceae</taxon>
    </lineage>
</organism>
<feature type="transmembrane region" description="Helical" evidence="1">
    <location>
        <begin position="150"/>
        <end position="171"/>
    </location>
</feature>
<keyword evidence="1" id="KW-0472">Membrane</keyword>
<feature type="transmembrane region" description="Helical" evidence="1">
    <location>
        <begin position="12"/>
        <end position="29"/>
    </location>
</feature>
<keyword evidence="1" id="KW-1133">Transmembrane helix</keyword>
<evidence type="ECO:0008006" key="4">
    <source>
        <dbReference type="Google" id="ProtNLM"/>
    </source>
</evidence>
<dbReference type="HOGENOM" id="CLU_1486792_0_0_7"/>
<accession>F0JDU1</accession>
<dbReference type="RefSeq" id="WP_014322051.1">
    <property type="nucleotide sequence ID" value="NC_016803.1"/>
</dbReference>
<evidence type="ECO:0000256" key="1">
    <source>
        <dbReference type="SAM" id="Phobius"/>
    </source>
</evidence>
<dbReference type="STRING" id="641491.DND132_1415"/>
<keyword evidence="3" id="KW-1185">Reference proteome</keyword>
<gene>
    <name evidence="2" type="ORF">DND132_1415</name>
</gene>
<keyword evidence="1" id="KW-0812">Transmembrane</keyword>
<dbReference type="eggNOG" id="ENOG503355Y">
    <property type="taxonomic scope" value="Bacteria"/>
</dbReference>
<dbReference type="Proteomes" id="UP000007845">
    <property type="component" value="Chromosome"/>
</dbReference>
<evidence type="ECO:0000313" key="3">
    <source>
        <dbReference type="Proteomes" id="UP000007845"/>
    </source>
</evidence>
<feature type="transmembrane region" description="Helical" evidence="1">
    <location>
        <begin position="36"/>
        <end position="54"/>
    </location>
</feature>